<dbReference type="InterPro" id="IPR036908">
    <property type="entry name" value="RlpA-like_sf"/>
</dbReference>
<gene>
    <name evidence="3" type="ORF">FA14DRAFT_32565</name>
</gene>
<dbReference type="AlphaFoldDB" id="A0A316VAJ3"/>
<feature type="chain" id="PRO_5016404583" evidence="2">
    <location>
        <begin position="20"/>
        <end position="139"/>
    </location>
</feature>
<dbReference type="OrthoDB" id="623670at2759"/>
<dbReference type="SUPFAM" id="SSF50685">
    <property type="entry name" value="Barwin-like endoglucanases"/>
    <property type="match status" value="1"/>
</dbReference>
<organism evidence="3 4">
    <name type="scientific">Meira miltonrushii</name>
    <dbReference type="NCBI Taxonomy" id="1280837"/>
    <lineage>
        <taxon>Eukaryota</taxon>
        <taxon>Fungi</taxon>
        <taxon>Dikarya</taxon>
        <taxon>Basidiomycota</taxon>
        <taxon>Ustilaginomycotina</taxon>
        <taxon>Exobasidiomycetes</taxon>
        <taxon>Exobasidiales</taxon>
        <taxon>Brachybasidiaceae</taxon>
        <taxon>Meira</taxon>
    </lineage>
</organism>
<dbReference type="GeneID" id="37023979"/>
<evidence type="ECO:0000256" key="2">
    <source>
        <dbReference type="SAM" id="SignalP"/>
    </source>
</evidence>
<protein>
    <submittedName>
        <fullName evidence="3">Uncharacterized protein</fullName>
    </submittedName>
</protein>
<keyword evidence="4" id="KW-1185">Reference proteome</keyword>
<dbReference type="CDD" id="cd22191">
    <property type="entry name" value="DPBB_RlpA_EXP_N-like"/>
    <property type="match status" value="1"/>
</dbReference>
<sequence>MRSSQLLFVIGTMFAFAATMTFSLPGLGQQIKGLVKGVPIKVPILGTATWYGQQSRGSCGWWSKDSDYVVALSHDLPYNKHCGKYVVVNYLGKHIRAKVSDTCMGCDPPHIDLSRGAFAKLSNGNYNLGKLDVLWKFDD</sequence>
<dbReference type="PANTHER" id="PTHR31836:SF28">
    <property type="entry name" value="SRCR DOMAIN-CONTAINING PROTEIN-RELATED"/>
    <property type="match status" value="1"/>
</dbReference>
<proteinExistence type="predicted"/>
<evidence type="ECO:0000313" key="3">
    <source>
        <dbReference type="EMBL" id="PWN34649.1"/>
    </source>
</evidence>
<dbReference type="PANTHER" id="PTHR31836">
    <property type="match status" value="1"/>
</dbReference>
<keyword evidence="1 2" id="KW-0732">Signal</keyword>
<reference evidence="3 4" key="1">
    <citation type="journal article" date="2018" name="Mol. Biol. Evol.">
        <title>Broad Genomic Sampling Reveals a Smut Pathogenic Ancestry of the Fungal Clade Ustilaginomycotina.</title>
        <authorList>
            <person name="Kijpornyongpan T."/>
            <person name="Mondo S.J."/>
            <person name="Barry K."/>
            <person name="Sandor L."/>
            <person name="Lee J."/>
            <person name="Lipzen A."/>
            <person name="Pangilinan J."/>
            <person name="LaButti K."/>
            <person name="Hainaut M."/>
            <person name="Henrissat B."/>
            <person name="Grigoriev I.V."/>
            <person name="Spatafora J.W."/>
            <person name="Aime M.C."/>
        </authorList>
    </citation>
    <scope>NUCLEOTIDE SEQUENCE [LARGE SCALE GENOMIC DNA]</scope>
    <source>
        <strain evidence="3 4">MCA 3882</strain>
    </source>
</reference>
<name>A0A316VAJ3_9BASI</name>
<dbReference type="EMBL" id="KZ819603">
    <property type="protein sequence ID" value="PWN34649.1"/>
    <property type="molecule type" value="Genomic_DNA"/>
</dbReference>
<dbReference type="InterPro" id="IPR051477">
    <property type="entry name" value="Expansin_CellWall"/>
</dbReference>
<dbReference type="InParanoid" id="A0A316VAJ3"/>
<dbReference type="Gene3D" id="2.40.40.10">
    <property type="entry name" value="RlpA-like domain"/>
    <property type="match status" value="1"/>
</dbReference>
<dbReference type="Proteomes" id="UP000245771">
    <property type="component" value="Unassembled WGS sequence"/>
</dbReference>
<dbReference type="RefSeq" id="XP_025354951.1">
    <property type="nucleotide sequence ID" value="XM_025502198.1"/>
</dbReference>
<dbReference type="STRING" id="1280837.A0A316VAJ3"/>
<evidence type="ECO:0000256" key="1">
    <source>
        <dbReference type="ARBA" id="ARBA00022729"/>
    </source>
</evidence>
<feature type="signal peptide" evidence="2">
    <location>
        <begin position="1"/>
        <end position="19"/>
    </location>
</feature>
<accession>A0A316VAJ3</accession>
<evidence type="ECO:0000313" key="4">
    <source>
        <dbReference type="Proteomes" id="UP000245771"/>
    </source>
</evidence>